<feature type="region of interest" description="Disordered" evidence="1">
    <location>
        <begin position="160"/>
        <end position="181"/>
    </location>
</feature>
<evidence type="ECO:0000313" key="2">
    <source>
        <dbReference type="EMBL" id="PPQ96706.1"/>
    </source>
</evidence>
<organism evidence="2 3">
    <name type="scientific">Gymnopilus dilepis</name>
    <dbReference type="NCBI Taxonomy" id="231916"/>
    <lineage>
        <taxon>Eukaryota</taxon>
        <taxon>Fungi</taxon>
        <taxon>Dikarya</taxon>
        <taxon>Basidiomycota</taxon>
        <taxon>Agaricomycotina</taxon>
        <taxon>Agaricomycetes</taxon>
        <taxon>Agaricomycetidae</taxon>
        <taxon>Agaricales</taxon>
        <taxon>Agaricineae</taxon>
        <taxon>Hymenogastraceae</taxon>
        <taxon>Gymnopilus</taxon>
    </lineage>
</organism>
<dbReference type="InParanoid" id="A0A409Y104"/>
<sequence>MSVASRNLSDLGLRTSQPPDSLPEPSPETPPELPDQEWEIRTGRAIFVLQETLPEFFKTGLITSINKVTGSPRRPNSLATPTINPNFLEPPVMPEDEEPIYSPNVRLSYTPPVELPPPFPKTFHVEGFQLYLASSAFIRRTMLALYSDLNVQVTKLVIDTPSSRQSDSPPSPSRKRRVNREKSIRLRQTVTGNARLGGKPSEWIIDSTYTFSPVTGLIHQHVINSIHPAPHQAVYDALHLSMSKLIGGTGPTTTNGAAYNGKIESGKGA</sequence>
<name>A0A409Y104_9AGAR</name>
<evidence type="ECO:0000256" key="1">
    <source>
        <dbReference type="SAM" id="MobiDB-lite"/>
    </source>
</evidence>
<feature type="compositionally biased region" description="Pro residues" evidence="1">
    <location>
        <begin position="20"/>
        <end position="33"/>
    </location>
</feature>
<dbReference type="AlphaFoldDB" id="A0A409Y104"/>
<feature type="region of interest" description="Disordered" evidence="1">
    <location>
        <begin position="1"/>
        <end position="35"/>
    </location>
</feature>
<reference evidence="2 3" key="1">
    <citation type="journal article" date="2018" name="Evol. Lett.">
        <title>Horizontal gene cluster transfer increased hallucinogenic mushroom diversity.</title>
        <authorList>
            <person name="Reynolds H.T."/>
            <person name="Vijayakumar V."/>
            <person name="Gluck-Thaler E."/>
            <person name="Korotkin H.B."/>
            <person name="Matheny P.B."/>
            <person name="Slot J.C."/>
        </authorList>
    </citation>
    <scope>NUCLEOTIDE SEQUENCE [LARGE SCALE GENOMIC DNA]</scope>
    <source>
        <strain evidence="2 3">SRW20</strain>
    </source>
</reference>
<protein>
    <submittedName>
        <fullName evidence="2">Uncharacterized protein</fullName>
    </submittedName>
</protein>
<keyword evidence="3" id="KW-1185">Reference proteome</keyword>
<dbReference type="EMBL" id="NHYE01001335">
    <property type="protein sequence ID" value="PPQ96706.1"/>
    <property type="molecule type" value="Genomic_DNA"/>
</dbReference>
<comment type="caution">
    <text evidence="2">The sequence shown here is derived from an EMBL/GenBank/DDBJ whole genome shotgun (WGS) entry which is preliminary data.</text>
</comment>
<proteinExistence type="predicted"/>
<dbReference type="STRING" id="231916.A0A409Y104"/>
<dbReference type="Proteomes" id="UP000284706">
    <property type="component" value="Unassembled WGS sequence"/>
</dbReference>
<gene>
    <name evidence="2" type="ORF">CVT26_010258</name>
</gene>
<dbReference type="OrthoDB" id="1099063at2759"/>
<evidence type="ECO:0000313" key="3">
    <source>
        <dbReference type="Proteomes" id="UP000284706"/>
    </source>
</evidence>
<accession>A0A409Y104</accession>